<dbReference type="SMART" id="SM00100">
    <property type="entry name" value="cNMP"/>
    <property type="match status" value="1"/>
</dbReference>
<dbReference type="Pfam" id="PF00027">
    <property type="entry name" value="cNMP_binding"/>
    <property type="match status" value="1"/>
</dbReference>
<dbReference type="InterPro" id="IPR000595">
    <property type="entry name" value="cNMP-bd_dom"/>
</dbReference>
<dbReference type="PROSITE" id="PS50042">
    <property type="entry name" value="CNMP_BINDING_3"/>
    <property type="match status" value="1"/>
</dbReference>
<dbReference type="Gene3D" id="2.60.120.10">
    <property type="entry name" value="Jelly Rolls"/>
    <property type="match status" value="1"/>
</dbReference>
<accession>A0ABV9DB77</accession>
<name>A0ABV9DB77_9MICO</name>
<dbReference type="InterPro" id="IPR014710">
    <property type="entry name" value="RmlC-like_jellyroll"/>
</dbReference>
<gene>
    <name evidence="2" type="ORF">ACFO3F_08570</name>
</gene>
<comment type="caution">
    <text evidence="2">The sequence shown here is derived from an EMBL/GenBank/DDBJ whole genome shotgun (WGS) entry which is preliminary data.</text>
</comment>
<dbReference type="Proteomes" id="UP001595955">
    <property type="component" value="Unassembled WGS sequence"/>
</dbReference>
<proteinExistence type="predicted"/>
<protein>
    <submittedName>
        <fullName evidence="2">Cyclic nucleotide-binding domain-containing protein</fullName>
    </submittedName>
</protein>
<feature type="domain" description="Cyclic nucleotide-binding" evidence="1">
    <location>
        <begin position="221"/>
        <end position="310"/>
    </location>
</feature>
<reference evidence="3" key="1">
    <citation type="journal article" date="2019" name="Int. J. Syst. Evol. Microbiol.">
        <title>The Global Catalogue of Microorganisms (GCM) 10K type strain sequencing project: providing services to taxonomists for standard genome sequencing and annotation.</title>
        <authorList>
            <consortium name="The Broad Institute Genomics Platform"/>
            <consortium name="The Broad Institute Genome Sequencing Center for Infectious Disease"/>
            <person name="Wu L."/>
            <person name="Ma J."/>
        </authorList>
    </citation>
    <scope>NUCLEOTIDE SEQUENCE [LARGE SCALE GENOMIC DNA]</scope>
    <source>
        <strain evidence="3">JCM 3369</strain>
    </source>
</reference>
<organism evidence="2 3">
    <name type="scientific">Georgenia faecalis</name>
    <dbReference type="NCBI Taxonomy" id="2483799"/>
    <lineage>
        <taxon>Bacteria</taxon>
        <taxon>Bacillati</taxon>
        <taxon>Actinomycetota</taxon>
        <taxon>Actinomycetes</taxon>
        <taxon>Micrococcales</taxon>
        <taxon>Bogoriellaceae</taxon>
        <taxon>Georgenia</taxon>
    </lineage>
</organism>
<evidence type="ECO:0000313" key="3">
    <source>
        <dbReference type="Proteomes" id="UP001595955"/>
    </source>
</evidence>
<dbReference type="EMBL" id="JBHSGF010000005">
    <property type="protein sequence ID" value="MFC4555300.1"/>
    <property type="molecule type" value="Genomic_DNA"/>
</dbReference>
<dbReference type="RefSeq" id="WP_164471363.1">
    <property type="nucleotide sequence ID" value="NZ_CP033325.1"/>
</dbReference>
<keyword evidence="3" id="KW-1185">Reference proteome</keyword>
<dbReference type="SUPFAM" id="SSF51206">
    <property type="entry name" value="cAMP-binding domain-like"/>
    <property type="match status" value="1"/>
</dbReference>
<dbReference type="InterPro" id="IPR018490">
    <property type="entry name" value="cNMP-bd_dom_sf"/>
</dbReference>
<sequence length="334" mass="36004">MRVDAYATSLSWIPSESVSGWLRASFELGVSHYDEPPVDRVVGADAVAHLRADDRFRFANVLHAWAEFDEERPVEWGYAADSGLVMGATTVRVASVGATFAGYALPDLRPEPAVTGDAVTFGQTVGGRTGVPLPRPVPHPPFVLWQAPIVWTTLRLTLRAGRPAEVDLPGASAFPRHWVYGPDGALLLKSGLTDQKGWMDHSFGPRTPWGEQDAPALVVAAESELERRMSHDLMRGERPPQIRTVPAGDVVTRQGEPGAELFLLLDGILAVDVDGTRVADVGPGAMLGERAVLEGGRRTSTLTAVTPVRLAVAPAEAVDVERLRALAALHRREE</sequence>
<dbReference type="CDD" id="cd00038">
    <property type="entry name" value="CAP_ED"/>
    <property type="match status" value="1"/>
</dbReference>
<evidence type="ECO:0000259" key="1">
    <source>
        <dbReference type="PROSITE" id="PS50042"/>
    </source>
</evidence>
<evidence type="ECO:0000313" key="2">
    <source>
        <dbReference type="EMBL" id="MFC4555300.1"/>
    </source>
</evidence>